<name>A0A6B3RRK8_9RHOB</name>
<dbReference type="PANTHER" id="PTHR48101:SF3">
    <property type="entry name" value="COENZYME B12-DEPENDENT MUTASE"/>
    <property type="match status" value="1"/>
</dbReference>
<proteinExistence type="inferred from homology"/>
<dbReference type="NCBIfam" id="TIGR00641">
    <property type="entry name" value="acid_CoA_mut_N"/>
    <property type="match status" value="1"/>
</dbReference>
<comment type="cofactor">
    <cofactor evidence="1">
        <name>adenosylcob(III)alamin</name>
        <dbReference type="ChEBI" id="CHEBI:18408"/>
    </cofactor>
</comment>
<dbReference type="CDD" id="cd02071">
    <property type="entry name" value="MM_CoA_mut_B12_BD"/>
    <property type="match status" value="1"/>
</dbReference>
<dbReference type="Gene3D" id="3.40.50.280">
    <property type="entry name" value="Cobalamin-binding domain"/>
    <property type="match status" value="1"/>
</dbReference>
<evidence type="ECO:0000256" key="4">
    <source>
        <dbReference type="ARBA" id="ARBA00022723"/>
    </source>
</evidence>
<dbReference type="GO" id="GO:0031419">
    <property type="term" value="F:cobalamin binding"/>
    <property type="evidence" value="ECO:0007669"/>
    <property type="project" value="UniProtKB-KW"/>
</dbReference>
<dbReference type="Gene3D" id="3.20.20.240">
    <property type="entry name" value="Methylmalonyl-CoA mutase"/>
    <property type="match status" value="1"/>
</dbReference>
<dbReference type="Proteomes" id="UP000481421">
    <property type="component" value="Unassembled WGS sequence"/>
</dbReference>
<reference evidence="8 9" key="1">
    <citation type="submission" date="2020-02" db="EMBL/GenBank/DDBJ databases">
        <title>Rhodobacter algicola sp. nov., isolated from microalga culture.</title>
        <authorList>
            <person name="Park C.-Y."/>
        </authorList>
    </citation>
    <scope>NUCLEOTIDE SEQUENCE [LARGE SCALE GENOMIC DNA]</scope>
    <source>
        <strain evidence="8 9">ETT8</strain>
    </source>
</reference>
<protein>
    <submittedName>
        <fullName evidence="8">Protein meaA</fullName>
    </submittedName>
</protein>
<comment type="caution">
    <text evidence="8">The sequence shown here is derived from an EMBL/GenBank/DDBJ whole genome shotgun (WGS) entry which is preliminary data.</text>
</comment>
<sequence>MTKDAPWLFRTYAGHSTAAASNALYRTNLSKGQTGLSVAFDLPTQTGYDSDHQLARGEVGKVGVPVAHLGDMRALFDQIPLDQMNTSMTINATAPWLLALYIAVAEEQGADIAALNGTVQNDLIKEYLSRGTYICPPKPSLRMITDVAAYTQKHLPKWNPMNVCSYHLQEAGATPEQELAFALATACAVLDDLKGKVPPEDFPSMVGRISFFVNAGIRFVTELCKMRAFVDLWDEITETRYGITNPKYRRFRYGVQVNSLGLTEPQPENNVYRILIEMLAVTLSKNARARAVQLPAWNEALGLPRPWDQQWSLRMQQILAYETDLLEYDDLFDGNPAIDRKVTQLKEGARAELAQIDAMGGAVAAIDYMKSRLVEANAVRLSKIESKETTVVGVNRFTTTEPSPLTTGDGSIMAADPEAEADQIARLQSWRAARDGQAVSAALSALAQACADGSNIMPASIACARAGVTTGEWGAVVRRAFGEYRAPTGVSRNPSNRTEGLEPIREAVATLSSKLGRPLKFLVGKPGLDGHSNGAEQIAARARDCGMDIHYEGIRLTPAEIVTAAQDQQAHVIGLSILSGSHLPLITETLDLMRAANLSHIPLVVGGIIPEADAARLRALGVAAVYTPKDFELNRIMLDIVGLVDAAPIAAE</sequence>
<dbReference type="SUPFAM" id="SSF52242">
    <property type="entry name" value="Cobalamin (vitamin B12)-binding domain"/>
    <property type="match status" value="1"/>
</dbReference>
<dbReference type="PROSITE" id="PS51332">
    <property type="entry name" value="B12_BINDING"/>
    <property type="match status" value="1"/>
</dbReference>
<evidence type="ECO:0000256" key="3">
    <source>
        <dbReference type="ARBA" id="ARBA00022628"/>
    </source>
</evidence>
<evidence type="ECO:0000256" key="5">
    <source>
        <dbReference type="ARBA" id="ARBA00023235"/>
    </source>
</evidence>
<dbReference type="InterPro" id="IPR036724">
    <property type="entry name" value="Cobalamin-bd_sf"/>
</dbReference>
<dbReference type="PANTHER" id="PTHR48101">
    <property type="entry name" value="METHYLMALONYL-COA MUTASE, MITOCHONDRIAL-RELATED"/>
    <property type="match status" value="1"/>
</dbReference>
<dbReference type="SUPFAM" id="SSF51703">
    <property type="entry name" value="Cobalamin (vitamin B12)-dependent enzymes"/>
    <property type="match status" value="1"/>
</dbReference>
<keyword evidence="6" id="KW-0170">Cobalt</keyword>
<evidence type="ECO:0000256" key="6">
    <source>
        <dbReference type="ARBA" id="ARBA00023285"/>
    </source>
</evidence>
<gene>
    <name evidence="8" type="ORF">G3572_14640</name>
</gene>
<keyword evidence="5" id="KW-0413">Isomerase</keyword>
<dbReference type="InterPro" id="IPR006099">
    <property type="entry name" value="MeMalonylCoA_mutase_a/b_cat"/>
</dbReference>
<evidence type="ECO:0000256" key="1">
    <source>
        <dbReference type="ARBA" id="ARBA00001922"/>
    </source>
</evidence>
<dbReference type="GO" id="GO:0004494">
    <property type="term" value="F:methylmalonyl-CoA mutase activity"/>
    <property type="evidence" value="ECO:0007669"/>
    <property type="project" value="InterPro"/>
</dbReference>
<dbReference type="InterPro" id="IPR006098">
    <property type="entry name" value="MMCoA_mutase_a_cat"/>
</dbReference>
<feature type="domain" description="B12-binding" evidence="7">
    <location>
        <begin position="518"/>
        <end position="647"/>
    </location>
</feature>
<evidence type="ECO:0000259" key="7">
    <source>
        <dbReference type="PROSITE" id="PS51332"/>
    </source>
</evidence>
<keyword evidence="3" id="KW-0846">Cobalamin</keyword>
<evidence type="ECO:0000313" key="8">
    <source>
        <dbReference type="EMBL" id="NEX47448.1"/>
    </source>
</evidence>
<dbReference type="Pfam" id="PF01642">
    <property type="entry name" value="MM_CoA_mutase"/>
    <property type="match status" value="1"/>
</dbReference>
<evidence type="ECO:0000313" key="9">
    <source>
        <dbReference type="Proteomes" id="UP000481421"/>
    </source>
</evidence>
<dbReference type="InterPro" id="IPR016176">
    <property type="entry name" value="Cbl-dep_enz_cat"/>
</dbReference>
<dbReference type="GO" id="GO:0046872">
    <property type="term" value="F:metal ion binding"/>
    <property type="evidence" value="ECO:0007669"/>
    <property type="project" value="UniProtKB-KW"/>
</dbReference>
<dbReference type="Pfam" id="PF02310">
    <property type="entry name" value="B12-binding"/>
    <property type="match status" value="1"/>
</dbReference>
<evidence type="ECO:0000256" key="2">
    <source>
        <dbReference type="ARBA" id="ARBA00008465"/>
    </source>
</evidence>
<keyword evidence="9" id="KW-1185">Reference proteome</keyword>
<dbReference type="InterPro" id="IPR006158">
    <property type="entry name" value="Cobalamin-bd"/>
</dbReference>
<organism evidence="8 9">
    <name type="scientific">Pseudotabrizicola algicola</name>
    <dbReference type="NCBI Taxonomy" id="2709381"/>
    <lineage>
        <taxon>Bacteria</taxon>
        <taxon>Pseudomonadati</taxon>
        <taxon>Pseudomonadota</taxon>
        <taxon>Alphaproteobacteria</taxon>
        <taxon>Rhodobacterales</taxon>
        <taxon>Paracoccaceae</taxon>
        <taxon>Pseudotabrizicola</taxon>
    </lineage>
</organism>
<dbReference type="EMBL" id="JAAIKE010000004">
    <property type="protein sequence ID" value="NEX47448.1"/>
    <property type="molecule type" value="Genomic_DNA"/>
</dbReference>
<comment type="similarity">
    <text evidence="2">Belongs to the methylmalonyl-CoA mutase family.</text>
</comment>
<keyword evidence="4" id="KW-0479">Metal-binding</keyword>
<dbReference type="NCBIfam" id="TIGR00640">
    <property type="entry name" value="acid_CoA_mut_C"/>
    <property type="match status" value="1"/>
</dbReference>
<dbReference type="AlphaFoldDB" id="A0A6B3RRK8"/>
<dbReference type="InterPro" id="IPR006159">
    <property type="entry name" value="Acid_CoA_mut_C"/>
</dbReference>
<accession>A0A6B3RRK8</accession>